<gene>
    <name evidence="1" type="ORF">SAMN05216588_10373</name>
</gene>
<accession>A0A1G8A983</accession>
<organism evidence="1 2">
    <name type="scientific">Phytopseudomonas flavescens</name>
    <dbReference type="NCBI Taxonomy" id="29435"/>
    <lineage>
        <taxon>Bacteria</taxon>
        <taxon>Pseudomonadati</taxon>
        <taxon>Pseudomonadota</taxon>
        <taxon>Gammaproteobacteria</taxon>
        <taxon>Pseudomonadales</taxon>
        <taxon>Pseudomonadaceae</taxon>
        <taxon>Phytopseudomonas</taxon>
    </lineage>
</organism>
<dbReference type="EMBL" id="FNDG01000003">
    <property type="protein sequence ID" value="SDH17426.1"/>
    <property type="molecule type" value="Genomic_DNA"/>
</dbReference>
<sequence>MTRDERLAALGDWHLQQAPRRWRLVHYCGVECLAAHDLDADELLQRASELLAEGFHIAWQRRGEDAVLRVHEGEPTPTWAATFAERDLIGGLHFALPEGHEALDAGRLVAGWQRERTAQLLSLLQPDSGRTATAKLQALGLSSEQMGLLLELLDQVLGDTLYTLLLGLDGEAAVGGEQQHVRLFNEAGTEISPCGELEAEAYAQLIEKRP</sequence>
<protein>
    <submittedName>
        <fullName evidence="1">Uncharacterized protein</fullName>
    </submittedName>
</protein>
<dbReference type="Proteomes" id="UP000198606">
    <property type="component" value="Unassembled WGS sequence"/>
</dbReference>
<dbReference type="STRING" id="29435.SAMN05216588_10373"/>
<evidence type="ECO:0000313" key="2">
    <source>
        <dbReference type="Proteomes" id="UP000198606"/>
    </source>
</evidence>
<dbReference type="RefSeq" id="WP_084303581.1">
    <property type="nucleotide sequence ID" value="NZ_FNDG01000003.1"/>
</dbReference>
<reference evidence="1 2" key="1">
    <citation type="submission" date="2016-10" db="EMBL/GenBank/DDBJ databases">
        <authorList>
            <person name="de Groot N.N."/>
        </authorList>
    </citation>
    <scope>NUCLEOTIDE SEQUENCE [LARGE SCALE GENOMIC DNA]</scope>
    <source>
        <strain evidence="1 2">LMG 18387</strain>
    </source>
</reference>
<proteinExistence type="predicted"/>
<dbReference type="AlphaFoldDB" id="A0A1G8A983"/>
<name>A0A1G8A983_9GAMM</name>
<evidence type="ECO:0000313" key="1">
    <source>
        <dbReference type="EMBL" id="SDH17426.1"/>
    </source>
</evidence>